<dbReference type="SUPFAM" id="SSF88723">
    <property type="entry name" value="PIN domain-like"/>
    <property type="match status" value="1"/>
</dbReference>
<dbReference type="GO" id="GO:0008409">
    <property type="term" value="F:5'-3' exonuclease activity"/>
    <property type="evidence" value="ECO:0007669"/>
    <property type="project" value="InterPro"/>
</dbReference>
<keyword evidence="3" id="KW-0238">DNA-binding</keyword>
<dbReference type="Gene3D" id="3.40.50.1010">
    <property type="entry name" value="5'-nuclease"/>
    <property type="match status" value="1"/>
</dbReference>
<reference evidence="8 9" key="1">
    <citation type="journal article" date="2019" name="Nat. Microbiol.">
        <title>Mediterranean grassland soil C-N compound turnover is dependent on rainfall and depth, and is mediated by genomically divergent microorganisms.</title>
        <authorList>
            <person name="Diamond S."/>
            <person name="Andeer P.F."/>
            <person name="Li Z."/>
            <person name="Crits-Christoph A."/>
            <person name="Burstein D."/>
            <person name="Anantharaman K."/>
            <person name="Lane K.R."/>
            <person name="Thomas B.C."/>
            <person name="Pan C."/>
            <person name="Northen T.R."/>
            <person name="Banfield J.F."/>
        </authorList>
    </citation>
    <scope>NUCLEOTIDE SEQUENCE [LARGE SCALE GENOMIC DNA]</scope>
    <source>
        <strain evidence="8">NP_4</strain>
    </source>
</reference>
<proteinExistence type="predicted"/>
<dbReference type="CDD" id="cd09859">
    <property type="entry name" value="PIN_53EXO"/>
    <property type="match status" value="1"/>
</dbReference>
<dbReference type="CDD" id="cd09898">
    <property type="entry name" value="H3TH_53EXO"/>
    <property type="match status" value="1"/>
</dbReference>
<evidence type="ECO:0000259" key="7">
    <source>
        <dbReference type="SMART" id="SM00475"/>
    </source>
</evidence>
<keyword evidence="2" id="KW-0378">Hydrolase</keyword>
<evidence type="ECO:0000256" key="1">
    <source>
        <dbReference type="ARBA" id="ARBA00022722"/>
    </source>
</evidence>
<dbReference type="InterPro" id="IPR038969">
    <property type="entry name" value="FEN"/>
</dbReference>
<dbReference type="Gene3D" id="1.10.150.20">
    <property type="entry name" value="5' to 3' exonuclease, C-terminal subdomain"/>
    <property type="match status" value="1"/>
</dbReference>
<dbReference type="FunFam" id="1.10.150.20:FF:000003">
    <property type="entry name" value="DNA polymerase I"/>
    <property type="match status" value="1"/>
</dbReference>
<organism evidence="8 9">
    <name type="scientific">Candidatus Segetimicrobium genomatis</name>
    <dbReference type="NCBI Taxonomy" id="2569760"/>
    <lineage>
        <taxon>Bacteria</taxon>
        <taxon>Bacillati</taxon>
        <taxon>Candidatus Sysuimicrobiota</taxon>
        <taxon>Candidatus Sysuimicrobiia</taxon>
        <taxon>Candidatus Sysuimicrobiales</taxon>
        <taxon>Candidatus Segetimicrobiaceae</taxon>
        <taxon>Candidatus Segetimicrobium</taxon>
    </lineage>
</organism>
<dbReference type="PANTHER" id="PTHR42646">
    <property type="entry name" value="FLAP ENDONUCLEASE XNI"/>
    <property type="match status" value="1"/>
</dbReference>
<feature type="domain" description="5'-3' exonuclease" evidence="7">
    <location>
        <begin position="2"/>
        <end position="258"/>
    </location>
</feature>
<dbReference type="InterPro" id="IPR029060">
    <property type="entry name" value="PIN-like_dom_sf"/>
</dbReference>
<dbReference type="Pfam" id="PF01367">
    <property type="entry name" value="5_3_exonuc"/>
    <property type="match status" value="1"/>
</dbReference>
<dbReference type="GO" id="GO:0033567">
    <property type="term" value="P:DNA replication, Okazaki fragment processing"/>
    <property type="evidence" value="ECO:0007669"/>
    <property type="project" value="InterPro"/>
</dbReference>
<dbReference type="InterPro" id="IPR020046">
    <property type="entry name" value="5-3_exonucl_a-hlix_arch_N"/>
</dbReference>
<accession>A0A537KVT3</accession>
<dbReference type="Proteomes" id="UP000319353">
    <property type="component" value="Unassembled WGS sequence"/>
</dbReference>
<feature type="region of interest" description="Disordered" evidence="6">
    <location>
        <begin position="283"/>
        <end position="314"/>
    </location>
</feature>
<comment type="caution">
    <text evidence="8">The sequence shown here is derived from an EMBL/GenBank/DDBJ whole genome shotgun (WGS) entry which is preliminary data.</text>
</comment>
<dbReference type="InterPro" id="IPR008918">
    <property type="entry name" value="HhH2"/>
</dbReference>
<keyword evidence="8" id="KW-0269">Exonuclease</keyword>
<name>A0A537KVT3_9BACT</name>
<dbReference type="GO" id="GO:0017108">
    <property type="term" value="F:5'-flap endonuclease activity"/>
    <property type="evidence" value="ECO:0007669"/>
    <property type="project" value="InterPro"/>
</dbReference>
<evidence type="ECO:0000256" key="2">
    <source>
        <dbReference type="ARBA" id="ARBA00022801"/>
    </source>
</evidence>
<evidence type="ECO:0000256" key="4">
    <source>
        <dbReference type="ARBA" id="ARBA00049957"/>
    </source>
</evidence>
<dbReference type="SMART" id="SM00279">
    <property type="entry name" value="HhH2"/>
    <property type="match status" value="1"/>
</dbReference>
<gene>
    <name evidence="8" type="ORF">E6H01_10435</name>
</gene>
<comment type="function">
    <text evidence="4">5'-3' exonuclease acting preferentially on double-stranded DNA.</text>
</comment>
<dbReference type="GO" id="GO:0003677">
    <property type="term" value="F:DNA binding"/>
    <property type="evidence" value="ECO:0007669"/>
    <property type="project" value="UniProtKB-KW"/>
</dbReference>
<dbReference type="EMBL" id="VBAL01000128">
    <property type="protein sequence ID" value="TMI99840.1"/>
    <property type="molecule type" value="Genomic_DNA"/>
</dbReference>
<evidence type="ECO:0000256" key="6">
    <source>
        <dbReference type="SAM" id="MobiDB-lite"/>
    </source>
</evidence>
<dbReference type="SUPFAM" id="SSF47807">
    <property type="entry name" value="5' to 3' exonuclease, C-terminal subdomain"/>
    <property type="match status" value="1"/>
</dbReference>
<dbReference type="InterPro" id="IPR036279">
    <property type="entry name" value="5-3_exonuclease_C_sf"/>
</dbReference>
<evidence type="ECO:0000313" key="8">
    <source>
        <dbReference type="EMBL" id="TMI99840.1"/>
    </source>
</evidence>
<dbReference type="Pfam" id="PF02739">
    <property type="entry name" value="5_3_exonuc_N"/>
    <property type="match status" value="1"/>
</dbReference>
<evidence type="ECO:0000313" key="9">
    <source>
        <dbReference type="Proteomes" id="UP000319353"/>
    </source>
</evidence>
<dbReference type="SMART" id="SM00475">
    <property type="entry name" value="53EXOc"/>
    <property type="match status" value="1"/>
</dbReference>
<dbReference type="InterPro" id="IPR002421">
    <property type="entry name" value="5-3_exonuclease"/>
</dbReference>
<dbReference type="PANTHER" id="PTHR42646:SF2">
    <property type="entry name" value="5'-3' EXONUCLEASE FAMILY PROTEIN"/>
    <property type="match status" value="1"/>
</dbReference>
<keyword evidence="1" id="KW-0540">Nuclease</keyword>
<evidence type="ECO:0000256" key="5">
    <source>
        <dbReference type="ARBA" id="ARBA00050026"/>
    </source>
</evidence>
<dbReference type="InterPro" id="IPR020045">
    <property type="entry name" value="DNA_polI_H3TH"/>
</dbReference>
<feature type="compositionally biased region" description="Basic and acidic residues" evidence="6">
    <location>
        <begin position="283"/>
        <end position="295"/>
    </location>
</feature>
<protein>
    <recommendedName>
        <fullName evidence="5">5'-3' exonuclease</fullName>
    </recommendedName>
</protein>
<dbReference type="AlphaFoldDB" id="A0A537KVT3"/>
<sequence>MLYLVDGDGLLYRAANAIPYFTNAHGLPTNGLHGFAAMMWRLRRMAELSHMAVAFTGDPPLLKHRLDPDYKVNHYEHPEEIKRQMPYAMRFVKGLGVGVFLEQGYEADDVIATLLLQHRRMHARIVSSDRDFYQLVSDRARVLAPVRGVSEMRDVGPAEVNATYGIMPSQIPDLKALTGDPSDDIPGVRGIGPKTAAALLREFPTVEALLANLDGVNIPGVRLRLEPMRERILLNKQLATPLVVRFQRRQKLAVAPPQRRALRALAEETGVGSISPPAQCLSLRRDTSLKERDGGYEPTASESPERRWRRCFGS</sequence>
<evidence type="ECO:0000256" key="3">
    <source>
        <dbReference type="ARBA" id="ARBA00023125"/>
    </source>
</evidence>